<dbReference type="GO" id="GO:0016301">
    <property type="term" value="F:kinase activity"/>
    <property type="evidence" value="ECO:0007669"/>
    <property type="project" value="UniProtKB-KW"/>
</dbReference>
<dbReference type="InterPro" id="IPR016064">
    <property type="entry name" value="NAD/diacylglycerol_kinase_sf"/>
</dbReference>
<keyword evidence="3" id="KW-0418">Kinase</keyword>
<evidence type="ECO:0000256" key="3">
    <source>
        <dbReference type="ARBA" id="ARBA00022777"/>
    </source>
</evidence>
<dbReference type="SMART" id="SM00046">
    <property type="entry name" value="DAGKc"/>
    <property type="match status" value="1"/>
</dbReference>
<name>A0A6J6H789_9ZZZZ</name>
<dbReference type="GO" id="GO:0005886">
    <property type="term" value="C:plasma membrane"/>
    <property type="evidence" value="ECO:0007669"/>
    <property type="project" value="TreeGrafter"/>
</dbReference>
<dbReference type="PANTHER" id="PTHR12358:SF106">
    <property type="entry name" value="LIPID KINASE YEGS"/>
    <property type="match status" value="1"/>
</dbReference>
<protein>
    <submittedName>
        <fullName evidence="6">Unannotated protein</fullName>
    </submittedName>
</protein>
<keyword evidence="4" id="KW-0067">ATP-binding</keyword>
<feature type="domain" description="DAGKc" evidence="5">
    <location>
        <begin position="1"/>
        <end position="128"/>
    </location>
</feature>
<keyword evidence="1" id="KW-0808">Transferase</keyword>
<dbReference type="InterPro" id="IPR050187">
    <property type="entry name" value="Lipid_Phosphate_FormReg"/>
</dbReference>
<dbReference type="InterPro" id="IPR045540">
    <property type="entry name" value="YegS/DAGK_C"/>
</dbReference>
<evidence type="ECO:0000256" key="1">
    <source>
        <dbReference type="ARBA" id="ARBA00022679"/>
    </source>
</evidence>
<dbReference type="Gene3D" id="2.60.200.40">
    <property type="match status" value="1"/>
</dbReference>
<proteinExistence type="predicted"/>
<dbReference type="Gene3D" id="3.40.50.10330">
    <property type="entry name" value="Probable inorganic polyphosphate/atp-NAD kinase, domain 1"/>
    <property type="match status" value="1"/>
</dbReference>
<dbReference type="InterPro" id="IPR017438">
    <property type="entry name" value="ATP-NAD_kinase_N"/>
</dbReference>
<sequence>MWLLVLNRSSGKGRANLRCQEFINLCNKDGVKYLIIDESNADKTEKSIEYQLKRGDIDAVIAFGGDGLVSLCLQHVCATSIKFSVIPCGTGNDFARSIGTHNKRVVDIYKSMKADNEIALDAALAKAGANHRWYVQVLSSGFDASVNKVANNIKWPRGRIKYTLAMLSILTRFKSIDYEIKFAAEKLSTPAMLVAVANGSTYGGGMRILPDASYTDAKLDLIWVEPVSKITLLSIFPRVFFGTHVKHPAVHVITAVQFSINAKTAAYADGEYVGNLPIDISVIPGALNSWICK</sequence>
<evidence type="ECO:0000313" key="6">
    <source>
        <dbReference type="EMBL" id="CAB4608896.1"/>
    </source>
</evidence>
<dbReference type="InterPro" id="IPR001206">
    <property type="entry name" value="Diacylglycerol_kinase_cat_dom"/>
</dbReference>
<keyword evidence="2" id="KW-0547">Nucleotide-binding</keyword>
<dbReference type="EMBL" id="CAEZUT010000034">
    <property type="protein sequence ID" value="CAB4608896.1"/>
    <property type="molecule type" value="Genomic_DNA"/>
</dbReference>
<gene>
    <name evidence="6" type="ORF">UFOPK1854_00453</name>
</gene>
<evidence type="ECO:0000256" key="4">
    <source>
        <dbReference type="ARBA" id="ARBA00022840"/>
    </source>
</evidence>
<organism evidence="6">
    <name type="scientific">freshwater metagenome</name>
    <dbReference type="NCBI Taxonomy" id="449393"/>
    <lineage>
        <taxon>unclassified sequences</taxon>
        <taxon>metagenomes</taxon>
        <taxon>ecological metagenomes</taxon>
    </lineage>
</organism>
<dbReference type="Pfam" id="PF00781">
    <property type="entry name" value="DAGK_cat"/>
    <property type="match status" value="1"/>
</dbReference>
<dbReference type="PANTHER" id="PTHR12358">
    <property type="entry name" value="SPHINGOSINE KINASE"/>
    <property type="match status" value="1"/>
</dbReference>
<dbReference type="PROSITE" id="PS50146">
    <property type="entry name" value="DAGK"/>
    <property type="match status" value="1"/>
</dbReference>
<dbReference type="SUPFAM" id="SSF111331">
    <property type="entry name" value="NAD kinase/diacylglycerol kinase-like"/>
    <property type="match status" value="1"/>
</dbReference>
<dbReference type="AlphaFoldDB" id="A0A6J6H789"/>
<dbReference type="GO" id="GO:0005524">
    <property type="term" value="F:ATP binding"/>
    <property type="evidence" value="ECO:0007669"/>
    <property type="project" value="UniProtKB-KW"/>
</dbReference>
<reference evidence="6" key="1">
    <citation type="submission" date="2020-05" db="EMBL/GenBank/DDBJ databases">
        <authorList>
            <person name="Chiriac C."/>
            <person name="Salcher M."/>
            <person name="Ghai R."/>
            <person name="Kavagutti S V."/>
        </authorList>
    </citation>
    <scope>NUCLEOTIDE SEQUENCE</scope>
</reference>
<accession>A0A6J6H789</accession>
<evidence type="ECO:0000256" key="2">
    <source>
        <dbReference type="ARBA" id="ARBA00022741"/>
    </source>
</evidence>
<dbReference type="Pfam" id="PF19279">
    <property type="entry name" value="YegS_C"/>
    <property type="match status" value="1"/>
</dbReference>
<evidence type="ECO:0000259" key="5">
    <source>
        <dbReference type="PROSITE" id="PS50146"/>
    </source>
</evidence>